<reference evidence="1" key="1">
    <citation type="submission" date="2025-08" db="UniProtKB">
        <authorList>
            <consortium name="Ensembl"/>
        </authorList>
    </citation>
    <scope>IDENTIFICATION</scope>
</reference>
<dbReference type="InParanoid" id="A0A7N8YIQ5"/>
<protein>
    <submittedName>
        <fullName evidence="1">Uncharacterized protein</fullName>
    </submittedName>
</protein>
<evidence type="ECO:0000313" key="2">
    <source>
        <dbReference type="Proteomes" id="UP000261640"/>
    </source>
</evidence>
<keyword evidence="2" id="KW-1185">Reference proteome</keyword>
<organism evidence="1 2">
    <name type="scientific">Mastacembelus armatus</name>
    <name type="common">zig-zag eel</name>
    <dbReference type="NCBI Taxonomy" id="205130"/>
    <lineage>
        <taxon>Eukaryota</taxon>
        <taxon>Metazoa</taxon>
        <taxon>Chordata</taxon>
        <taxon>Craniata</taxon>
        <taxon>Vertebrata</taxon>
        <taxon>Euteleostomi</taxon>
        <taxon>Actinopterygii</taxon>
        <taxon>Neopterygii</taxon>
        <taxon>Teleostei</taxon>
        <taxon>Neoteleostei</taxon>
        <taxon>Acanthomorphata</taxon>
        <taxon>Anabantaria</taxon>
        <taxon>Synbranchiformes</taxon>
        <taxon>Mastacembelidae</taxon>
        <taxon>Mastacembelus</taxon>
    </lineage>
</organism>
<name>A0A7N8YIQ5_9TELE</name>
<dbReference type="Ensembl" id="ENSMAMT00000047103.1">
    <property type="protein sequence ID" value="ENSMAMP00000065525.1"/>
    <property type="gene ID" value="ENSMAMG00000026671.1"/>
</dbReference>
<evidence type="ECO:0000313" key="1">
    <source>
        <dbReference type="Ensembl" id="ENSMAMP00000065525.1"/>
    </source>
</evidence>
<reference evidence="1" key="2">
    <citation type="submission" date="2025-09" db="UniProtKB">
        <authorList>
            <consortium name="Ensembl"/>
        </authorList>
    </citation>
    <scope>IDENTIFICATION</scope>
</reference>
<dbReference type="Proteomes" id="UP000261640">
    <property type="component" value="Unplaced"/>
</dbReference>
<accession>A0A7N8YIQ5</accession>
<sequence length="96" mass="10851">MALNCTHSWTLADGDAVLPVILWEPTKCTRVWFLVSVLRTWFSGLNNLCCFLKCYKGLQSDMLCCKSTTWAFHLPLSFQPPGFPNSSRHLPSLSIT</sequence>
<proteinExistence type="predicted"/>
<dbReference type="AlphaFoldDB" id="A0A7N8YIQ5"/>